<reference evidence="1" key="1">
    <citation type="submission" date="2023-04" db="EMBL/GenBank/DDBJ databases">
        <title>A chromosome-level genome assembly of the parasitoid wasp Eretmocerus hayati.</title>
        <authorList>
            <person name="Zhong Y."/>
            <person name="Liu S."/>
            <person name="Liu Y."/>
        </authorList>
    </citation>
    <scope>NUCLEOTIDE SEQUENCE</scope>
    <source>
        <strain evidence="1">ZJU_SS_LIU_2023</strain>
    </source>
</reference>
<protein>
    <submittedName>
        <fullName evidence="1">Uncharacterized protein</fullName>
    </submittedName>
</protein>
<evidence type="ECO:0000313" key="2">
    <source>
        <dbReference type="Proteomes" id="UP001239111"/>
    </source>
</evidence>
<comment type="caution">
    <text evidence="1">The sequence shown here is derived from an EMBL/GenBank/DDBJ whole genome shotgun (WGS) entry which is preliminary data.</text>
</comment>
<proteinExistence type="predicted"/>
<organism evidence="1 2">
    <name type="scientific">Eretmocerus hayati</name>
    <dbReference type="NCBI Taxonomy" id="131215"/>
    <lineage>
        <taxon>Eukaryota</taxon>
        <taxon>Metazoa</taxon>
        <taxon>Ecdysozoa</taxon>
        <taxon>Arthropoda</taxon>
        <taxon>Hexapoda</taxon>
        <taxon>Insecta</taxon>
        <taxon>Pterygota</taxon>
        <taxon>Neoptera</taxon>
        <taxon>Endopterygota</taxon>
        <taxon>Hymenoptera</taxon>
        <taxon>Apocrita</taxon>
        <taxon>Proctotrupomorpha</taxon>
        <taxon>Chalcidoidea</taxon>
        <taxon>Aphelinidae</taxon>
        <taxon>Aphelininae</taxon>
        <taxon>Eretmocerus</taxon>
    </lineage>
</organism>
<evidence type="ECO:0000313" key="1">
    <source>
        <dbReference type="EMBL" id="KAJ8686720.1"/>
    </source>
</evidence>
<dbReference type="EMBL" id="CM056741">
    <property type="protein sequence ID" value="KAJ8686720.1"/>
    <property type="molecule type" value="Genomic_DNA"/>
</dbReference>
<dbReference type="Proteomes" id="UP001239111">
    <property type="component" value="Chromosome 1"/>
</dbReference>
<gene>
    <name evidence="1" type="ORF">QAD02_022514</name>
</gene>
<keyword evidence="2" id="KW-1185">Reference proteome</keyword>
<name>A0ACC2PTF9_9HYME</name>
<accession>A0ACC2PTF9</accession>
<sequence length="344" mass="38965">MSTREESSPAIVKPRKRGWPCVMPLFGARGARNIMFTPVVYNPGSSHCSCSRQRDLYFNAGGPNGGDKDEEVEVVVPEIQSVTGTNPQTDTPTESPSDFEFNLGRNIYDSFSQLSLDDMSSSNVVNCEVNLDQRESSEEPTPQESVDPEFRIGGRLHRNQGIRGRTQFLTERLISALDYSRVSHRQAVHILSAVFEALGIDAEKMVMNKSSFDEIRRGEPECPKKLIINNESDLTALSGKDMDSFINSPSLRFFERFQIKTDFLQLRVESWDTNPDFLDGLEVVLKLRVVNDTAERAVKLTEEYINRTKDEELKQALLLTIPQYKRAHPDANKSRVVKKNKQDE</sequence>